<dbReference type="PANTHER" id="PTHR24348">
    <property type="entry name" value="SERINE/THREONINE-PROTEIN KINASE UNC-51-RELATED"/>
    <property type="match status" value="1"/>
</dbReference>
<evidence type="ECO:0000313" key="6">
    <source>
        <dbReference type="EMBL" id="KAA6360463.1"/>
    </source>
</evidence>
<keyword evidence="4" id="KW-0067">ATP-binding</keyword>
<dbReference type="PROSITE" id="PS50011">
    <property type="entry name" value="PROTEIN_KINASE_DOM"/>
    <property type="match status" value="1"/>
</dbReference>
<dbReference type="PANTHER" id="PTHR24348:SF22">
    <property type="entry name" value="NON-SPECIFIC SERINE_THREONINE PROTEIN KINASE"/>
    <property type="match status" value="1"/>
</dbReference>
<dbReference type="EMBL" id="SNRW01026906">
    <property type="protein sequence ID" value="KAA6360463.1"/>
    <property type="molecule type" value="Genomic_DNA"/>
</dbReference>
<name>A0A5J4TRC6_9EUKA</name>
<dbReference type="SMART" id="SM00220">
    <property type="entry name" value="S_TKc"/>
    <property type="match status" value="1"/>
</dbReference>
<keyword evidence="1" id="KW-0808">Transferase</keyword>
<evidence type="ECO:0000256" key="3">
    <source>
        <dbReference type="ARBA" id="ARBA00022777"/>
    </source>
</evidence>
<dbReference type="GO" id="GO:0005524">
    <property type="term" value="F:ATP binding"/>
    <property type="evidence" value="ECO:0007669"/>
    <property type="project" value="UniProtKB-KW"/>
</dbReference>
<dbReference type="GO" id="GO:0000045">
    <property type="term" value="P:autophagosome assembly"/>
    <property type="evidence" value="ECO:0007669"/>
    <property type="project" value="TreeGrafter"/>
</dbReference>
<evidence type="ECO:0000256" key="2">
    <source>
        <dbReference type="ARBA" id="ARBA00022741"/>
    </source>
</evidence>
<dbReference type="InterPro" id="IPR011009">
    <property type="entry name" value="Kinase-like_dom_sf"/>
</dbReference>
<dbReference type="GO" id="GO:0005829">
    <property type="term" value="C:cytosol"/>
    <property type="evidence" value="ECO:0007669"/>
    <property type="project" value="TreeGrafter"/>
</dbReference>
<dbReference type="PROSITE" id="PS00108">
    <property type="entry name" value="PROTEIN_KINASE_ST"/>
    <property type="match status" value="1"/>
</dbReference>
<dbReference type="InterPro" id="IPR000719">
    <property type="entry name" value="Prot_kinase_dom"/>
</dbReference>
<dbReference type="GO" id="GO:0010506">
    <property type="term" value="P:regulation of autophagy"/>
    <property type="evidence" value="ECO:0007669"/>
    <property type="project" value="InterPro"/>
</dbReference>
<gene>
    <name evidence="6" type="ORF">EZS28_044010</name>
</gene>
<keyword evidence="3 6" id="KW-0418">Kinase</keyword>
<organism evidence="6 7">
    <name type="scientific">Streblomastix strix</name>
    <dbReference type="NCBI Taxonomy" id="222440"/>
    <lineage>
        <taxon>Eukaryota</taxon>
        <taxon>Metamonada</taxon>
        <taxon>Preaxostyla</taxon>
        <taxon>Oxymonadida</taxon>
        <taxon>Streblomastigidae</taxon>
        <taxon>Streblomastix</taxon>
    </lineage>
</organism>
<dbReference type="GO" id="GO:0034045">
    <property type="term" value="C:phagophore assembly site membrane"/>
    <property type="evidence" value="ECO:0007669"/>
    <property type="project" value="TreeGrafter"/>
</dbReference>
<dbReference type="Pfam" id="PF00069">
    <property type="entry name" value="Pkinase"/>
    <property type="match status" value="1"/>
</dbReference>
<keyword evidence="2" id="KW-0547">Nucleotide-binding</keyword>
<accession>A0A5J4TRC6</accession>
<dbReference type="AlphaFoldDB" id="A0A5J4TRC6"/>
<dbReference type="OrthoDB" id="10261027at2759"/>
<dbReference type="InterPro" id="IPR045269">
    <property type="entry name" value="Atg1-like"/>
</dbReference>
<evidence type="ECO:0000313" key="7">
    <source>
        <dbReference type="Proteomes" id="UP000324800"/>
    </source>
</evidence>
<feature type="non-terminal residue" evidence="6">
    <location>
        <position position="235"/>
    </location>
</feature>
<feature type="domain" description="Protein kinase" evidence="5">
    <location>
        <begin position="29"/>
        <end position="235"/>
    </location>
</feature>
<protein>
    <submittedName>
        <fullName evidence="6">Putative CAMK family protein kinase</fullName>
    </submittedName>
</protein>
<reference evidence="6 7" key="1">
    <citation type="submission" date="2019-03" db="EMBL/GenBank/DDBJ databases">
        <title>Single cell metagenomics reveals metabolic interactions within the superorganism composed of flagellate Streblomastix strix and complex community of Bacteroidetes bacteria on its surface.</title>
        <authorList>
            <person name="Treitli S.C."/>
            <person name="Kolisko M."/>
            <person name="Husnik F."/>
            <person name="Keeling P."/>
            <person name="Hampl V."/>
        </authorList>
    </citation>
    <scope>NUCLEOTIDE SEQUENCE [LARGE SCALE GENOMIC DNA]</scope>
    <source>
        <strain evidence="6">ST1C</strain>
    </source>
</reference>
<dbReference type="InterPro" id="IPR008271">
    <property type="entry name" value="Ser/Thr_kinase_AS"/>
</dbReference>
<evidence type="ECO:0000259" key="5">
    <source>
        <dbReference type="PROSITE" id="PS50011"/>
    </source>
</evidence>
<comment type="caution">
    <text evidence="6">The sequence shown here is derived from an EMBL/GenBank/DDBJ whole genome shotgun (WGS) entry which is preliminary data.</text>
</comment>
<dbReference type="SUPFAM" id="SSF56112">
    <property type="entry name" value="Protein kinase-like (PK-like)"/>
    <property type="match status" value="1"/>
</dbReference>
<dbReference type="GO" id="GO:0042594">
    <property type="term" value="P:response to starvation"/>
    <property type="evidence" value="ECO:0007669"/>
    <property type="project" value="TreeGrafter"/>
</dbReference>
<dbReference type="Gene3D" id="1.10.510.10">
    <property type="entry name" value="Transferase(Phosphotransferase) domain 1"/>
    <property type="match status" value="1"/>
</dbReference>
<dbReference type="GO" id="GO:0004674">
    <property type="term" value="F:protein serine/threonine kinase activity"/>
    <property type="evidence" value="ECO:0007669"/>
    <property type="project" value="InterPro"/>
</dbReference>
<proteinExistence type="predicted"/>
<dbReference type="GO" id="GO:0000422">
    <property type="term" value="P:autophagy of mitochondrion"/>
    <property type="evidence" value="ECO:0007669"/>
    <property type="project" value="TreeGrafter"/>
</dbReference>
<dbReference type="GO" id="GO:0005776">
    <property type="term" value="C:autophagosome"/>
    <property type="evidence" value="ECO:0007669"/>
    <property type="project" value="TreeGrafter"/>
</dbReference>
<sequence>MVIQLGLNCQPYFQLVNMDYEDILRRNMLVPLHPLGRGSFGCVYLVYHHKQKIVATKVIHIYLFDKGEIDAQIELLKIKKMNIFVMKYVGYMTEGQYPILLMEYANLNTLNIIAQQPQITLPTCTLRALMKQILVGIQSFHSAGLVHSDIKLDNILLHSPPGSGRVHIKISDFGLAKKVDLMSKQIRIAGTLLYMAPESLLHQANPTEKIDIYATGIVFYKLITHNYPVNINNIN</sequence>
<evidence type="ECO:0000256" key="1">
    <source>
        <dbReference type="ARBA" id="ARBA00022679"/>
    </source>
</evidence>
<dbReference type="Proteomes" id="UP000324800">
    <property type="component" value="Unassembled WGS sequence"/>
</dbReference>
<dbReference type="GO" id="GO:0061709">
    <property type="term" value="P:reticulophagy"/>
    <property type="evidence" value="ECO:0007669"/>
    <property type="project" value="TreeGrafter"/>
</dbReference>
<dbReference type="GO" id="GO:0034727">
    <property type="term" value="P:piecemeal microautophagy of the nucleus"/>
    <property type="evidence" value="ECO:0007669"/>
    <property type="project" value="TreeGrafter"/>
</dbReference>
<evidence type="ECO:0000256" key="4">
    <source>
        <dbReference type="ARBA" id="ARBA00022840"/>
    </source>
</evidence>